<dbReference type="RefSeq" id="WP_227733551.1">
    <property type="nucleotide sequence ID" value="NZ_JAJEPV010000031.1"/>
</dbReference>
<evidence type="ECO:0000313" key="2">
    <source>
        <dbReference type="Proteomes" id="UP001197795"/>
    </source>
</evidence>
<dbReference type="AlphaFoldDB" id="A0AAE3A4M8"/>
<dbReference type="Proteomes" id="UP001197795">
    <property type="component" value="Unassembled WGS sequence"/>
</dbReference>
<proteinExistence type="predicted"/>
<dbReference type="InterPro" id="IPR032617">
    <property type="entry name" value="DUF4885"/>
</dbReference>
<name>A0AAE3A4M8_9FIRM</name>
<keyword evidence="2" id="KW-1185">Reference proteome</keyword>
<accession>A0AAE3A4M8</accession>
<protein>
    <submittedName>
        <fullName evidence="1">DUF4885 domain-containing protein</fullName>
    </submittedName>
</protein>
<comment type="caution">
    <text evidence="1">The sequence shown here is derived from an EMBL/GenBank/DDBJ whole genome shotgun (WGS) entry which is preliminary data.</text>
</comment>
<sequence>MEHDISHIKDIGDIMNIFFNSRIYTNQSFINTLYGQQRKTTRSQDAGCSGTRDTLTISASGKEKLVKNTNGRTHNTNVDKSIDLKSYIASAQKTNQKIIDNAGTQINAKTSEYMSTGKAFRGALTEKYSKLAAEAKTHSNPENYIHAKYFDKSSDYYETNLTDTERRIAYNYEIQMWRTGKINGVNYQDSLFRGIEVDGDSVDSDKIQFERALVNSQISNILKQAGVDTSSITKDCTFTVDPYSYEITVDGVDEETKMRMQNALNVGDNGKNLYKHIYYCSTQDGCESTQITKESKMKYEAYHQVYSYTGYELDKLEEKNGTYYTESGEDILDLVNHAVEDTGKVPKEYKQQMKNWIHDLVSTMSVKGWNNVSDMTLSILYGKGGLKDMKQLISYQCDADNRKRAWYSVT</sequence>
<gene>
    <name evidence="1" type="ORF">LKD75_12270</name>
</gene>
<dbReference type="Pfam" id="PF16226">
    <property type="entry name" value="DUF4885"/>
    <property type="match status" value="1"/>
</dbReference>
<evidence type="ECO:0000313" key="1">
    <source>
        <dbReference type="EMBL" id="MCC2120351.1"/>
    </source>
</evidence>
<reference evidence="1 2" key="1">
    <citation type="submission" date="2021-10" db="EMBL/GenBank/DDBJ databases">
        <title>Anaerobic single-cell dispensing facilitates the cultivation of human gut bacteria.</title>
        <authorList>
            <person name="Afrizal A."/>
        </authorList>
    </citation>
    <scope>NUCLEOTIDE SEQUENCE [LARGE SCALE GENOMIC DNA]</scope>
    <source>
        <strain evidence="1 2">CLA-AA-H273</strain>
    </source>
</reference>
<organism evidence="1 2">
    <name type="scientific">Waltera acetigignens</name>
    <dbReference type="NCBI Taxonomy" id="2981769"/>
    <lineage>
        <taxon>Bacteria</taxon>
        <taxon>Bacillati</taxon>
        <taxon>Bacillota</taxon>
        <taxon>Clostridia</taxon>
        <taxon>Lachnospirales</taxon>
        <taxon>Lachnospiraceae</taxon>
        <taxon>Waltera</taxon>
    </lineage>
</organism>
<dbReference type="EMBL" id="JAJEPV010000031">
    <property type="protein sequence ID" value="MCC2120351.1"/>
    <property type="molecule type" value="Genomic_DNA"/>
</dbReference>